<feature type="transmembrane region" description="Helical" evidence="7">
    <location>
        <begin position="344"/>
        <end position="371"/>
    </location>
</feature>
<gene>
    <name evidence="9" type="primary">ydjE</name>
    <name evidence="9" type="ORF">SAMEA3906487_01929</name>
</gene>
<name>A0A157SH53_9BORD</name>
<feature type="transmembrane region" description="Helical" evidence="7">
    <location>
        <begin position="96"/>
        <end position="115"/>
    </location>
</feature>
<dbReference type="Proteomes" id="UP000076825">
    <property type="component" value="Chromosome 1"/>
</dbReference>
<dbReference type="eggNOG" id="COG0477">
    <property type="taxonomic scope" value="Bacteria"/>
</dbReference>
<dbReference type="RefSeq" id="WP_025512976.1">
    <property type="nucleotide sequence ID" value="NZ_CP016340.1"/>
</dbReference>
<evidence type="ECO:0000256" key="2">
    <source>
        <dbReference type="ARBA" id="ARBA00010992"/>
    </source>
</evidence>
<feature type="domain" description="Major facilitator superfamily (MFS) profile" evidence="8">
    <location>
        <begin position="22"/>
        <end position="452"/>
    </location>
</feature>
<evidence type="ECO:0000256" key="1">
    <source>
        <dbReference type="ARBA" id="ARBA00004141"/>
    </source>
</evidence>
<feature type="transmembrane region" description="Helical" evidence="7">
    <location>
        <begin position="274"/>
        <end position="293"/>
    </location>
</feature>
<dbReference type="InterPro" id="IPR005828">
    <property type="entry name" value="MFS_sugar_transport-like"/>
</dbReference>
<feature type="transmembrane region" description="Helical" evidence="7">
    <location>
        <begin position="313"/>
        <end position="332"/>
    </location>
</feature>
<feature type="transmembrane region" description="Helical" evidence="7">
    <location>
        <begin position="121"/>
        <end position="142"/>
    </location>
</feature>
<evidence type="ECO:0000259" key="8">
    <source>
        <dbReference type="PROSITE" id="PS50850"/>
    </source>
</evidence>
<dbReference type="SUPFAM" id="SSF103473">
    <property type="entry name" value="MFS general substrate transporter"/>
    <property type="match status" value="1"/>
</dbReference>
<evidence type="ECO:0000256" key="6">
    <source>
        <dbReference type="ARBA" id="ARBA00023136"/>
    </source>
</evidence>
<proteinExistence type="inferred from homology"/>
<dbReference type="PANTHER" id="PTHR23511">
    <property type="entry name" value="SYNAPTIC VESICLE GLYCOPROTEIN 2"/>
    <property type="match status" value="1"/>
</dbReference>
<feature type="transmembrane region" description="Helical" evidence="7">
    <location>
        <begin position="64"/>
        <end position="84"/>
    </location>
</feature>
<dbReference type="STRING" id="123899.SAMEA3906487_01929"/>
<evidence type="ECO:0000313" key="9">
    <source>
        <dbReference type="EMBL" id="SAI69780.1"/>
    </source>
</evidence>
<comment type="subcellular location">
    <subcellularLocation>
        <location evidence="1">Membrane</location>
        <topology evidence="1">Multi-pass membrane protein</topology>
    </subcellularLocation>
</comment>
<dbReference type="PANTHER" id="PTHR23511:SF34">
    <property type="entry name" value="SYNAPTIC VESICLE GLYCOPROTEIN 2"/>
    <property type="match status" value="1"/>
</dbReference>
<sequence>MATLDASARLERLPFRGPVLRLVLIIALGGFFELYDLFLTTYIVPTLLKDGIYSLKTANVFDMHAVASFVAALFLGMFVGAGLLGRLPDRFGRKAVFTYALIGYSVCTLVMAFQTEALWINVWRFLAAVGIGLEQVTIVTYTSELVASRYRGRAIALTQTISFVAMPVVATVSWLLIPHAFLGLEGWRWVVILGALGAVFIWVLRRALPESALWLESKGRHAEASEVLDRLESQVYGDRSPPPAAVPRDAAGAPPAPLEGRRWAALFGPGVRRLVLMMVVVNVCITVGYYGFASWVPTLLVSKGITTVKSLEYSLLMAVAAPLAPLLSMLVADRIERKLQVMLSCTFCAVLGLAFAAQSVPAVVIVLGFLLTLNNGWMSSSYHTYQAELFPVAIRAQAVGFVYSWSRFSAVFCAYVISYLLARYGNAGVFAFITGSMLLIVLTLWRFGPKTNRLVSR</sequence>
<keyword evidence="6 7" id="KW-0472">Membrane</keyword>
<comment type="similarity">
    <text evidence="2">Belongs to the major facilitator superfamily. Sugar transporter (TC 2.A.1.1) family.</text>
</comment>
<reference evidence="9 10" key="1">
    <citation type="submission" date="2016-04" db="EMBL/GenBank/DDBJ databases">
        <authorList>
            <consortium name="Pathogen Informatics"/>
        </authorList>
    </citation>
    <scope>NUCLEOTIDE SEQUENCE [LARGE SCALE GENOMIC DNA]</scope>
    <source>
        <strain evidence="9 10">H044680328</strain>
    </source>
</reference>
<evidence type="ECO:0000313" key="10">
    <source>
        <dbReference type="Proteomes" id="UP000076825"/>
    </source>
</evidence>
<dbReference type="Pfam" id="PF00083">
    <property type="entry name" value="Sugar_tr"/>
    <property type="match status" value="1"/>
</dbReference>
<evidence type="ECO:0000256" key="3">
    <source>
        <dbReference type="ARBA" id="ARBA00022448"/>
    </source>
</evidence>
<feature type="transmembrane region" description="Helical" evidence="7">
    <location>
        <begin position="429"/>
        <end position="448"/>
    </location>
</feature>
<dbReference type="PATRIC" id="fig|123899.6.peg.1918"/>
<dbReference type="GeneID" id="56590793"/>
<dbReference type="KEGG" id="btrm:SAMEA390648701929"/>
<evidence type="ECO:0000256" key="5">
    <source>
        <dbReference type="ARBA" id="ARBA00022989"/>
    </source>
</evidence>
<keyword evidence="3" id="KW-0813">Transport</keyword>
<dbReference type="AlphaFoldDB" id="A0A157SH53"/>
<dbReference type="GO" id="GO:0016020">
    <property type="term" value="C:membrane"/>
    <property type="evidence" value="ECO:0007669"/>
    <property type="project" value="UniProtKB-SubCell"/>
</dbReference>
<dbReference type="Gene3D" id="1.20.1250.20">
    <property type="entry name" value="MFS general substrate transporter like domains"/>
    <property type="match status" value="1"/>
</dbReference>
<dbReference type="EMBL" id="LT546645">
    <property type="protein sequence ID" value="SAI69780.1"/>
    <property type="molecule type" value="Genomic_DNA"/>
</dbReference>
<accession>A0A157SH53</accession>
<evidence type="ECO:0000256" key="4">
    <source>
        <dbReference type="ARBA" id="ARBA00022692"/>
    </source>
</evidence>
<dbReference type="InterPro" id="IPR036259">
    <property type="entry name" value="MFS_trans_sf"/>
</dbReference>
<dbReference type="OrthoDB" id="9814026at2"/>
<dbReference type="GO" id="GO:0022857">
    <property type="term" value="F:transmembrane transporter activity"/>
    <property type="evidence" value="ECO:0007669"/>
    <property type="project" value="InterPro"/>
</dbReference>
<evidence type="ECO:0000256" key="7">
    <source>
        <dbReference type="SAM" id="Phobius"/>
    </source>
</evidence>
<feature type="transmembrane region" description="Helical" evidence="7">
    <location>
        <begin position="405"/>
        <end position="422"/>
    </location>
</feature>
<keyword evidence="5 7" id="KW-1133">Transmembrane helix</keyword>
<dbReference type="InterPro" id="IPR020846">
    <property type="entry name" value="MFS_dom"/>
</dbReference>
<keyword evidence="4 7" id="KW-0812">Transmembrane</keyword>
<keyword evidence="10" id="KW-1185">Reference proteome</keyword>
<protein>
    <submittedName>
        <fullName evidence="9">Transporter</fullName>
    </submittedName>
</protein>
<dbReference type="PROSITE" id="PS50850">
    <property type="entry name" value="MFS"/>
    <property type="match status" value="1"/>
</dbReference>
<feature type="transmembrane region" description="Helical" evidence="7">
    <location>
        <begin position="19"/>
        <end position="44"/>
    </location>
</feature>
<organism evidence="9 10">
    <name type="scientific">Bordetella trematum</name>
    <dbReference type="NCBI Taxonomy" id="123899"/>
    <lineage>
        <taxon>Bacteria</taxon>
        <taxon>Pseudomonadati</taxon>
        <taxon>Pseudomonadota</taxon>
        <taxon>Betaproteobacteria</taxon>
        <taxon>Burkholderiales</taxon>
        <taxon>Alcaligenaceae</taxon>
        <taxon>Bordetella</taxon>
    </lineage>
</organism>
<feature type="transmembrane region" description="Helical" evidence="7">
    <location>
        <begin position="189"/>
        <end position="208"/>
    </location>
</feature>
<feature type="transmembrane region" description="Helical" evidence="7">
    <location>
        <begin position="154"/>
        <end position="177"/>
    </location>
</feature>
<dbReference type="CDD" id="cd17316">
    <property type="entry name" value="MFS_SV2_like"/>
    <property type="match status" value="1"/>
</dbReference>